<reference evidence="3" key="1">
    <citation type="submission" date="2022-03" db="EMBL/GenBank/DDBJ databases">
        <title>A functionally conserved STORR gene fusion in Papaver species that diverged 16.8 million years ago.</title>
        <authorList>
            <person name="Catania T."/>
        </authorList>
    </citation>
    <scope>NUCLEOTIDE SEQUENCE</scope>
    <source>
        <strain evidence="3">S-191538</strain>
    </source>
</reference>
<dbReference type="PROSITE" id="PS51375">
    <property type="entry name" value="PPR"/>
    <property type="match status" value="4"/>
</dbReference>
<dbReference type="NCBIfam" id="TIGR00756">
    <property type="entry name" value="PPR"/>
    <property type="match status" value="5"/>
</dbReference>
<dbReference type="FunFam" id="1.25.40.10:FF:000366">
    <property type="entry name" value="Pentatricopeptide (PPR) repeat-containing protein"/>
    <property type="match status" value="1"/>
</dbReference>
<proteinExistence type="predicted"/>
<keyword evidence="4" id="KW-1185">Reference proteome</keyword>
<feature type="repeat" description="PPR" evidence="2">
    <location>
        <begin position="466"/>
        <end position="500"/>
    </location>
</feature>
<feature type="repeat" description="PPR" evidence="2">
    <location>
        <begin position="263"/>
        <end position="297"/>
    </location>
</feature>
<evidence type="ECO:0000313" key="4">
    <source>
        <dbReference type="Proteomes" id="UP001177140"/>
    </source>
</evidence>
<feature type="repeat" description="PPR" evidence="2">
    <location>
        <begin position="162"/>
        <end position="196"/>
    </location>
</feature>
<dbReference type="PANTHER" id="PTHR47926:SF347">
    <property type="entry name" value="PENTATRICOPEPTIDE REPEAT-CONTAINING PROTEIN"/>
    <property type="match status" value="1"/>
</dbReference>
<dbReference type="Gene3D" id="1.25.40.10">
    <property type="entry name" value="Tetratricopeptide repeat domain"/>
    <property type="match status" value="4"/>
</dbReference>
<evidence type="ECO:0000256" key="2">
    <source>
        <dbReference type="PROSITE-ProRule" id="PRU00708"/>
    </source>
</evidence>
<dbReference type="Pfam" id="PF01535">
    <property type="entry name" value="PPR"/>
    <property type="match status" value="7"/>
</dbReference>
<evidence type="ECO:0000256" key="1">
    <source>
        <dbReference type="ARBA" id="ARBA00022737"/>
    </source>
</evidence>
<gene>
    <name evidence="3" type="ORF">MKW94_017281</name>
</gene>
<accession>A0AA41V566</accession>
<evidence type="ECO:0000313" key="3">
    <source>
        <dbReference type="EMBL" id="MCL7032417.1"/>
    </source>
</evidence>
<dbReference type="InterPro" id="IPR046848">
    <property type="entry name" value="E_motif"/>
</dbReference>
<dbReference type="Pfam" id="PF20431">
    <property type="entry name" value="E_motif"/>
    <property type="match status" value="1"/>
</dbReference>
<sequence>MISQHSKFLYCHFPSKLKYHLPAIQTRCSSSMTPLLDLCDRIEILQQIHARYIVYGHHQNQTLSSKLISSYANLDRPHFSQKVFNSVDNPNSLVYNTFLRSLLKFGKYNETHVETVRKIHGQVIKMGYDLGVLVGSALEEMYGLYGKGGSADELFEEMPMKGLTYWDSLISECARNGKPGESFRLFREMRMEGLGPDSRTLISLLKSTVILNSLEAGKFVHLLIVMSNFSNDLSVNTALLTMYTKLGSLESAKVLFDKVRDKDCVVWNIMILAYCRNGYPKEALELLMQMGSSGVRTDLCTALAVISSATELKSLGHGKEVHAHVVRNGSDYQVSVQNSLIEMYCKCGDLKSARNILDCVLDKTVVSWSSMIKGYVNNGLSSDALSLFSKMRVDGTRFDTVTIMNVLPACVNLGALEYIKYFHGYSMKYGLISEVSMVTALFDSYAKCGCIEVAQKLFDEELDAKDLVSWNTMINAYSKHGNPDRCFELYAQMKGLKLRPDRITFLGLLTACVNLGLVKEGWEYFEEMGRTYNCQPNLEHYACMVDLLGRTGHTEEAVELLKSMPFEPDARIWGPLLTASKSKSDTKLAEFATEELIKIEPRNAANYILLSNIYASAGKWDKVANMRVILRNRGLKKTPGISWLEISGRVHEFRVADRSHPKSQDIYAILGNLEMEIKTNTSRNTQLLS</sequence>
<dbReference type="PANTHER" id="PTHR47926">
    <property type="entry name" value="PENTATRICOPEPTIDE REPEAT-CONTAINING PROTEIN"/>
    <property type="match status" value="1"/>
</dbReference>
<keyword evidence="1" id="KW-0677">Repeat</keyword>
<dbReference type="SUPFAM" id="SSF48452">
    <property type="entry name" value="TPR-like"/>
    <property type="match status" value="1"/>
</dbReference>
<dbReference type="FunFam" id="1.25.40.10:FF:000031">
    <property type="entry name" value="Pentatricopeptide repeat-containing protein mitochondrial"/>
    <property type="match status" value="1"/>
</dbReference>
<dbReference type="GO" id="GO:0009451">
    <property type="term" value="P:RNA modification"/>
    <property type="evidence" value="ECO:0007669"/>
    <property type="project" value="InterPro"/>
</dbReference>
<comment type="caution">
    <text evidence="3">The sequence shown here is derived from an EMBL/GenBank/DDBJ whole genome shotgun (WGS) entry which is preliminary data.</text>
</comment>
<dbReference type="GO" id="GO:0003723">
    <property type="term" value="F:RNA binding"/>
    <property type="evidence" value="ECO:0007669"/>
    <property type="project" value="InterPro"/>
</dbReference>
<evidence type="ECO:0008006" key="5">
    <source>
        <dbReference type="Google" id="ProtNLM"/>
    </source>
</evidence>
<dbReference type="Pfam" id="PF13041">
    <property type="entry name" value="PPR_2"/>
    <property type="match status" value="1"/>
</dbReference>
<protein>
    <recommendedName>
        <fullName evidence="5">Pentatricopeptide repeat-containing protein</fullName>
    </recommendedName>
</protein>
<feature type="repeat" description="PPR" evidence="2">
    <location>
        <begin position="364"/>
        <end position="398"/>
    </location>
</feature>
<name>A0AA41V566_PAPNU</name>
<organism evidence="3 4">
    <name type="scientific">Papaver nudicaule</name>
    <name type="common">Iceland poppy</name>
    <dbReference type="NCBI Taxonomy" id="74823"/>
    <lineage>
        <taxon>Eukaryota</taxon>
        <taxon>Viridiplantae</taxon>
        <taxon>Streptophyta</taxon>
        <taxon>Embryophyta</taxon>
        <taxon>Tracheophyta</taxon>
        <taxon>Spermatophyta</taxon>
        <taxon>Magnoliopsida</taxon>
        <taxon>Ranunculales</taxon>
        <taxon>Papaveraceae</taxon>
        <taxon>Papaveroideae</taxon>
        <taxon>Papaver</taxon>
    </lineage>
</organism>
<dbReference type="InterPro" id="IPR046960">
    <property type="entry name" value="PPR_At4g14850-like_plant"/>
</dbReference>
<dbReference type="FunFam" id="1.25.40.10:FF:000073">
    <property type="entry name" value="Pentatricopeptide repeat-containing protein chloroplastic"/>
    <property type="match status" value="1"/>
</dbReference>
<dbReference type="AlphaFoldDB" id="A0AA41V566"/>
<dbReference type="InterPro" id="IPR011990">
    <property type="entry name" value="TPR-like_helical_dom_sf"/>
</dbReference>
<dbReference type="Proteomes" id="UP001177140">
    <property type="component" value="Unassembled WGS sequence"/>
</dbReference>
<dbReference type="EMBL" id="JAJJMA010123251">
    <property type="protein sequence ID" value="MCL7032417.1"/>
    <property type="molecule type" value="Genomic_DNA"/>
</dbReference>
<dbReference type="InterPro" id="IPR002885">
    <property type="entry name" value="PPR_rpt"/>
</dbReference>